<dbReference type="EMBL" id="JAUSRO010000018">
    <property type="protein sequence ID" value="MDP9902429.1"/>
    <property type="molecule type" value="Genomic_DNA"/>
</dbReference>
<proteinExistence type="predicted"/>
<evidence type="ECO:0000256" key="2">
    <source>
        <dbReference type="ARBA" id="ARBA00023163"/>
    </source>
</evidence>
<protein>
    <submittedName>
        <fullName evidence="4">Membrane protein</fullName>
    </submittedName>
</protein>
<dbReference type="Proteomes" id="UP001226867">
    <property type="component" value="Unassembled WGS sequence"/>
</dbReference>
<evidence type="ECO:0000256" key="1">
    <source>
        <dbReference type="ARBA" id="ARBA00023015"/>
    </source>
</evidence>
<evidence type="ECO:0000313" key="4">
    <source>
        <dbReference type="EMBL" id="MDP9902429.1"/>
    </source>
</evidence>
<dbReference type="RefSeq" id="WP_307692175.1">
    <property type="nucleotide sequence ID" value="NZ_JAUSRO010000018.1"/>
</dbReference>
<dbReference type="InterPro" id="IPR053721">
    <property type="entry name" value="Fimbrial_Adhesin_Reg"/>
</dbReference>
<accession>A0ABT9SDK8</accession>
<sequence length="142" mass="15304">MTRTTETLMTPEIFEATMPYFITRAGGHSKEIAFAHYVLGLRTALIMERVGTSKQNIVKTLARFADAYDKYQQASRNIASAQSLVAELWPQNDPSFTQPPTAKPAPAKKAPAKKAAAKKAVPAKVAAKKTAASKVASKKAAK</sequence>
<dbReference type="Gene3D" id="1.10.10.2690">
    <property type="match status" value="1"/>
</dbReference>
<name>A0ABT9SDK8_9BURK</name>
<comment type="caution">
    <text evidence="4">The sequence shown here is derived from an EMBL/GenBank/DDBJ whole genome shotgun (WGS) entry which is preliminary data.</text>
</comment>
<gene>
    <name evidence="4" type="ORF">J2W36_004706</name>
</gene>
<keyword evidence="1" id="KW-0805">Transcription regulation</keyword>
<evidence type="ECO:0000313" key="5">
    <source>
        <dbReference type="Proteomes" id="UP001226867"/>
    </source>
</evidence>
<keyword evidence="2" id="KW-0804">Transcription</keyword>
<reference evidence="4 5" key="1">
    <citation type="submission" date="2023-07" db="EMBL/GenBank/DDBJ databases">
        <title>Sorghum-associated microbial communities from plants grown in Nebraska, USA.</title>
        <authorList>
            <person name="Schachtman D."/>
        </authorList>
    </citation>
    <scope>NUCLEOTIDE SEQUENCE [LARGE SCALE GENOMIC DNA]</scope>
    <source>
        <strain evidence="4 5">DS1607</strain>
    </source>
</reference>
<keyword evidence="5" id="KW-1185">Reference proteome</keyword>
<organism evidence="4 5">
    <name type="scientific">Variovorax ginsengisoli</name>
    <dbReference type="NCBI Taxonomy" id="363844"/>
    <lineage>
        <taxon>Bacteria</taxon>
        <taxon>Pseudomonadati</taxon>
        <taxon>Pseudomonadota</taxon>
        <taxon>Betaproteobacteria</taxon>
        <taxon>Burkholderiales</taxon>
        <taxon>Comamonadaceae</taxon>
        <taxon>Variovorax</taxon>
    </lineage>
</organism>
<feature type="region of interest" description="Disordered" evidence="3">
    <location>
        <begin position="91"/>
        <end position="121"/>
    </location>
</feature>
<evidence type="ECO:0000256" key="3">
    <source>
        <dbReference type="SAM" id="MobiDB-lite"/>
    </source>
</evidence>